<organism evidence="7">
    <name type="scientific">Guillardia theta (strain CCMP2712)</name>
    <name type="common">Cryptophyte</name>
    <dbReference type="NCBI Taxonomy" id="905079"/>
    <lineage>
        <taxon>Eukaryota</taxon>
        <taxon>Cryptophyceae</taxon>
        <taxon>Pyrenomonadales</taxon>
        <taxon>Geminigeraceae</taxon>
        <taxon>Guillardia</taxon>
    </lineage>
</organism>
<dbReference type="EnsemblProtists" id="EKX42792">
    <property type="protein sequence ID" value="EKX42792"/>
    <property type="gene ID" value="GUITHDRAFT_111161"/>
</dbReference>
<dbReference type="SUPFAM" id="SSF75217">
    <property type="entry name" value="alpha/beta knot"/>
    <property type="match status" value="1"/>
</dbReference>
<dbReference type="HOGENOM" id="CLU_974703_0_0_1"/>
<dbReference type="InterPro" id="IPR004384">
    <property type="entry name" value="RNA_MeTrfase_TrmJ/LasT"/>
</dbReference>
<feature type="domain" description="tRNA/rRNA methyltransferase SpoU type" evidence="6">
    <location>
        <begin position="52"/>
        <end position="216"/>
    </location>
</feature>
<evidence type="ECO:0000313" key="8">
    <source>
        <dbReference type="EnsemblProtists" id="EKX42792"/>
    </source>
</evidence>
<keyword evidence="2" id="KW-0489">Methyltransferase</keyword>
<feature type="region of interest" description="Disordered" evidence="5">
    <location>
        <begin position="214"/>
        <end position="266"/>
    </location>
</feature>
<dbReference type="GO" id="GO:0008173">
    <property type="term" value="F:RNA methyltransferase activity"/>
    <property type="evidence" value="ECO:0007669"/>
    <property type="project" value="InterPro"/>
</dbReference>
<evidence type="ECO:0000256" key="2">
    <source>
        <dbReference type="ARBA" id="ARBA00022603"/>
    </source>
</evidence>
<dbReference type="InterPro" id="IPR029028">
    <property type="entry name" value="Alpha/beta_knot_MTases"/>
</dbReference>
<dbReference type="InterPro" id="IPR001537">
    <property type="entry name" value="SpoU_MeTrfase"/>
</dbReference>
<dbReference type="InterPro" id="IPR029026">
    <property type="entry name" value="tRNA_m1G_MTases_N"/>
</dbReference>
<dbReference type="Gene3D" id="3.40.1280.10">
    <property type="match status" value="1"/>
</dbReference>
<dbReference type="EMBL" id="JH993014">
    <property type="protein sequence ID" value="EKX42792.1"/>
    <property type="molecule type" value="Genomic_DNA"/>
</dbReference>
<dbReference type="AlphaFoldDB" id="L1J3C9"/>
<dbReference type="PANTHER" id="PTHR42786">
    <property type="entry name" value="TRNA/RRNA METHYLTRANSFERASE"/>
    <property type="match status" value="1"/>
</dbReference>
<dbReference type="PANTHER" id="PTHR42786:SF2">
    <property type="entry name" value="TRNA (CYTIDINE_URIDINE-2'-O-)-METHYLTRANSFERASE TRMJ"/>
    <property type="match status" value="1"/>
</dbReference>
<comment type="similarity">
    <text evidence="1">Belongs to the class IV-like SAM-binding methyltransferase superfamily. RNA methyltransferase TrmH family.</text>
</comment>
<keyword evidence="4" id="KW-0949">S-adenosyl-L-methionine</keyword>
<dbReference type="Proteomes" id="UP000011087">
    <property type="component" value="Unassembled WGS sequence"/>
</dbReference>
<feature type="compositionally biased region" description="Acidic residues" evidence="5">
    <location>
        <begin position="137"/>
        <end position="152"/>
    </location>
</feature>
<dbReference type="KEGG" id="gtt:GUITHDRAFT_111161"/>
<keyword evidence="9" id="KW-1185">Reference proteome</keyword>
<proteinExistence type="inferred from homology"/>
<name>L1J3C9_GUITC</name>
<dbReference type="RefSeq" id="XP_005829772.1">
    <property type="nucleotide sequence ID" value="XM_005829715.1"/>
</dbReference>
<reference evidence="8" key="3">
    <citation type="submission" date="2015-06" db="UniProtKB">
        <authorList>
            <consortium name="EnsemblProtists"/>
        </authorList>
    </citation>
    <scope>IDENTIFICATION</scope>
</reference>
<gene>
    <name evidence="7" type="ORF">GUITHDRAFT_111161</name>
</gene>
<protein>
    <recommendedName>
        <fullName evidence="6">tRNA/rRNA methyltransferase SpoU type domain-containing protein</fullName>
    </recommendedName>
</protein>
<evidence type="ECO:0000256" key="4">
    <source>
        <dbReference type="ARBA" id="ARBA00022691"/>
    </source>
</evidence>
<dbReference type="GO" id="GO:0005829">
    <property type="term" value="C:cytosol"/>
    <property type="evidence" value="ECO:0007669"/>
    <property type="project" value="TreeGrafter"/>
</dbReference>
<dbReference type="GO" id="GO:0003723">
    <property type="term" value="F:RNA binding"/>
    <property type="evidence" value="ECO:0007669"/>
    <property type="project" value="InterPro"/>
</dbReference>
<sequence>MQQTVDNEEQVKQVRKKPKQQERSTGEDRRMRLRAWMASQDAEEVVPALSDVQVVLLGTKRTVTIGMVARACAAFEVGELTFVQPRANVLQQSAIRASRGALQHTYGNGLRWRECETLEEAVGGKQPLAVDPLPFPSEEEEEAEAETSEEERDVLADMKKLFGAGELSGMFAEMRREAETSGSRLCLVFGREDTGFLPGELQALDADGVCSIPMSSRWDDGDDDDHNGDDDDADDGGDDDDGDDDDHNGGGGDDDDELKGTESLSLAQAVPVVLSRLYEDHCKDHR</sequence>
<dbReference type="Pfam" id="PF00588">
    <property type="entry name" value="SpoU_methylase"/>
    <property type="match status" value="1"/>
</dbReference>
<feature type="compositionally biased region" description="Basic and acidic residues" evidence="5">
    <location>
        <begin position="19"/>
        <end position="29"/>
    </location>
</feature>
<evidence type="ECO:0000256" key="3">
    <source>
        <dbReference type="ARBA" id="ARBA00022679"/>
    </source>
</evidence>
<feature type="compositionally biased region" description="Acidic residues" evidence="5">
    <location>
        <begin position="220"/>
        <end position="257"/>
    </location>
</feature>
<accession>L1J3C9</accession>
<reference evidence="7 9" key="1">
    <citation type="journal article" date="2012" name="Nature">
        <title>Algal genomes reveal evolutionary mosaicism and the fate of nucleomorphs.</title>
        <authorList>
            <consortium name="DOE Joint Genome Institute"/>
            <person name="Curtis B.A."/>
            <person name="Tanifuji G."/>
            <person name="Burki F."/>
            <person name="Gruber A."/>
            <person name="Irimia M."/>
            <person name="Maruyama S."/>
            <person name="Arias M.C."/>
            <person name="Ball S.G."/>
            <person name="Gile G.H."/>
            <person name="Hirakawa Y."/>
            <person name="Hopkins J.F."/>
            <person name="Kuo A."/>
            <person name="Rensing S.A."/>
            <person name="Schmutz J."/>
            <person name="Symeonidi A."/>
            <person name="Elias M."/>
            <person name="Eveleigh R.J."/>
            <person name="Herman E.K."/>
            <person name="Klute M.J."/>
            <person name="Nakayama T."/>
            <person name="Obornik M."/>
            <person name="Reyes-Prieto A."/>
            <person name="Armbrust E.V."/>
            <person name="Aves S.J."/>
            <person name="Beiko R.G."/>
            <person name="Coutinho P."/>
            <person name="Dacks J.B."/>
            <person name="Durnford D.G."/>
            <person name="Fast N.M."/>
            <person name="Green B.R."/>
            <person name="Grisdale C.J."/>
            <person name="Hempel F."/>
            <person name="Henrissat B."/>
            <person name="Hoppner M.P."/>
            <person name="Ishida K."/>
            <person name="Kim E."/>
            <person name="Koreny L."/>
            <person name="Kroth P.G."/>
            <person name="Liu Y."/>
            <person name="Malik S.B."/>
            <person name="Maier U.G."/>
            <person name="McRose D."/>
            <person name="Mock T."/>
            <person name="Neilson J.A."/>
            <person name="Onodera N.T."/>
            <person name="Poole A.M."/>
            <person name="Pritham E.J."/>
            <person name="Richards T.A."/>
            <person name="Rocap G."/>
            <person name="Roy S.W."/>
            <person name="Sarai C."/>
            <person name="Schaack S."/>
            <person name="Shirato S."/>
            <person name="Slamovits C.H."/>
            <person name="Spencer D.F."/>
            <person name="Suzuki S."/>
            <person name="Worden A.Z."/>
            <person name="Zauner S."/>
            <person name="Barry K."/>
            <person name="Bell C."/>
            <person name="Bharti A.K."/>
            <person name="Crow J.A."/>
            <person name="Grimwood J."/>
            <person name="Kramer R."/>
            <person name="Lindquist E."/>
            <person name="Lucas S."/>
            <person name="Salamov A."/>
            <person name="McFadden G.I."/>
            <person name="Lane C.E."/>
            <person name="Keeling P.J."/>
            <person name="Gray M.W."/>
            <person name="Grigoriev I.V."/>
            <person name="Archibald J.M."/>
        </authorList>
    </citation>
    <scope>NUCLEOTIDE SEQUENCE</scope>
    <source>
        <strain evidence="7 9">CCMP2712</strain>
    </source>
</reference>
<evidence type="ECO:0000256" key="1">
    <source>
        <dbReference type="ARBA" id="ARBA00007228"/>
    </source>
</evidence>
<evidence type="ECO:0000256" key="5">
    <source>
        <dbReference type="SAM" id="MobiDB-lite"/>
    </source>
</evidence>
<evidence type="ECO:0000313" key="7">
    <source>
        <dbReference type="EMBL" id="EKX42792.1"/>
    </source>
</evidence>
<keyword evidence="3" id="KW-0808">Transferase</keyword>
<feature type="region of interest" description="Disordered" evidence="5">
    <location>
        <begin position="126"/>
        <end position="152"/>
    </location>
</feature>
<evidence type="ECO:0000313" key="9">
    <source>
        <dbReference type="Proteomes" id="UP000011087"/>
    </source>
</evidence>
<evidence type="ECO:0000259" key="6">
    <source>
        <dbReference type="Pfam" id="PF00588"/>
    </source>
</evidence>
<dbReference type="GeneID" id="17299496"/>
<reference evidence="9" key="2">
    <citation type="submission" date="2012-11" db="EMBL/GenBank/DDBJ databases">
        <authorList>
            <person name="Kuo A."/>
            <person name="Curtis B.A."/>
            <person name="Tanifuji G."/>
            <person name="Burki F."/>
            <person name="Gruber A."/>
            <person name="Irimia M."/>
            <person name="Maruyama S."/>
            <person name="Arias M.C."/>
            <person name="Ball S.G."/>
            <person name="Gile G.H."/>
            <person name="Hirakawa Y."/>
            <person name="Hopkins J.F."/>
            <person name="Rensing S.A."/>
            <person name="Schmutz J."/>
            <person name="Symeonidi A."/>
            <person name="Elias M."/>
            <person name="Eveleigh R.J."/>
            <person name="Herman E.K."/>
            <person name="Klute M.J."/>
            <person name="Nakayama T."/>
            <person name="Obornik M."/>
            <person name="Reyes-Prieto A."/>
            <person name="Armbrust E.V."/>
            <person name="Aves S.J."/>
            <person name="Beiko R.G."/>
            <person name="Coutinho P."/>
            <person name="Dacks J.B."/>
            <person name="Durnford D.G."/>
            <person name="Fast N.M."/>
            <person name="Green B.R."/>
            <person name="Grisdale C."/>
            <person name="Hempe F."/>
            <person name="Henrissat B."/>
            <person name="Hoppner M.P."/>
            <person name="Ishida K.-I."/>
            <person name="Kim E."/>
            <person name="Koreny L."/>
            <person name="Kroth P.G."/>
            <person name="Liu Y."/>
            <person name="Malik S.-B."/>
            <person name="Maier U.G."/>
            <person name="McRose D."/>
            <person name="Mock T."/>
            <person name="Neilson J.A."/>
            <person name="Onodera N.T."/>
            <person name="Poole A.M."/>
            <person name="Pritham E.J."/>
            <person name="Richards T.A."/>
            <person name="Rocap G."/>
            <person name="Roy S.W."/>
            <person name="Sarai C."/>
            <person name="Schaack S."/>
            <person name="Shirato S."/>
            <person name="Slamovits C.H."/>
            <person name="Spencer D.F."/>
            <person name="Suzuki S."/>
            <person name="Worden A.Z."/>
            <person name="Zauner S."/>
            <person name="Barry K."/>
            <person name="Bell C."/>
            <person name="Bharti A.K."/>
            <person name="Crow J.A."/>
            <person name="Grimwood J."/>
            <person name="Kramer R."/>
            <person name="Lindquist E."/>
            <person name="Lucas S."/>
            <person name="Salamov A."/>
            <person name="McFadden G.I."/>
            <person name="Lane C.E."/>
            <person name="Keeling P.J."/>
            <person name="Gray M.W."/>
            <person name="Grigoriev I.V."/>
            <person name="Archibald J.M."/>
        </authorList>
    </citation>
    <scope>NUCLEOTIDE SEQUENCE</scope>
    <source>
        <strain evidence="9">CCMP2712</strain>
    </source>
</reference>
<dbReference type="GO" id="GO:0002128">
    <property type="term" value="P:tRNA nucleoside ribose methylation"/>
    <property type="evidence" value="ECO:0007669"/>
    <property type="project" value="TreeGrafter"/>
</dbReference>
<feature type="region of interest" description="Disordered" evidence="5">
    <location>
        <begin position="1"/>
        <end position="29"/>
    </location>
</feature>
<dbReference type="PaxDb" id="55529-EKX42792"/>